<evidence type="ECO:0008006" key="4">
    <source>
        <dbReference type="Google" id="ProtNLM"/>
    </source>
</evidence>
<dbReference type="CDD" id="cd07012">
    <property type="entry name" value="PBP2_Bug_TTT"/>
    <property type="match status" value="1"/>
</dbReference>
<accession>H1S956</accession>
<name>H1S956_9BURK</name>
<comment type="caution">
    <text evidence="2">The sequence shown here is derived from an EMBL/GenBank/DDBJ whole genome shotgun (WGS) entry which is preliminary data.</text>
</comment>
<dbReference type="AlphaFoldDB" id="H1S956"/>
<dbReference type="PANTHER" id="PTHR42928">
    <property type="entry name" value="TRICARBOXYLATE-BINDING PROTEIN"/>
    <property type="match status" value="1"/>
</dbReference>
<sequence length="220" mass="22864">MPVRPDGDLVAVVSTNAAPSVMVVGAGAPRQGIVDLKTLQAYGKAKGGITFGTAGAGSTGHFVAEMVASALGVPVTLVHYKSGSETLNAVIGGQIDLASEAPVGVLGFLRGGKLRALAVTDDKRAQALPDVPTTVEQGFAGIRMEHWGGIYAPKGTPVPILERIAQATQAAFQSDAGLRAQFETYGYRPVSGTRAEFARFVQGEKLRLGKIVHDAHMTID</sequence>
<reference evidence="2 3" key="1">
    <citation type="journal article" date="2012" name="J. Bacteriol.">
        <title>De Novo Genome Project of Cupriavidus basilensis OR16.</title>
        <authorList>
            <person name="Cserhati M."/>
            <person name="Kriszt B."/>
            <person name="Szoboszlay S."/>
            <person name="Toth A."/>
            <person name="Szabo I."/>
            <person name="Tancsics A."/>
            <person name="Nagy I."/>
            <person name="Horvath B."/>
            <person name="Nagy I."/>
            <person name="Kukolya J."/>
        </authorList>
    </citation>
    <scope>NUCLEOTIDE SEQUENCE [LARGE SCALE GENOMIC DNA]</scope>
    <source>
        <strain evidence="2 3">OR16</strain>
    </source>
</reference>
<gene>
    <name evidence="2" type="ORF">OR16_22733</name>
</gene>
<dbReference type="Proteomes" id="UP000005808">
    <property type="component" value="Unassembled WGS sequence"/>
</dbReference>
<dbReference type="PANTHER" id="PTHR42928:SF5">
    <property type="entry name" value="BLR1237 PROTEIN"/>
    <property type="match status" value="1"/>
</dbReference>
<dbReference type="EMBL" id="AHJE01000056">
    <property type="protein sequence ID" value="EHP40906.1"/>
    <property type="molecule type" value="Genomic_DNA"/>
</dbReference>
<dbReference type="SUPFAM" id="SSF53850">
    <property type="entry name" value="Periplasmic binding protein-like II"/>
    <property type="match status" value="1"/>
</dbReference>
<dbReference type="Gene3D" id="3.40.190.10">
    <property type="entry name" value="Periplasmic binding protein-like II"/>
    <property type="match status" value="1"/>
</dbReference>
<dbReference type="InterPro" id="IPR042100">
    <property type="entry name" value="Bug_dom1"/>
</dbReference>
<evidence type="ECO:0000313" key="2">
    <source>
        <dbReference type="EMBL" id="EHP40906.1"/>
    </source>
</evidence>
<evidence type="ECO:0000256" key="1">
    <source>
        <dbReference type="ARBA" id="ARBA00006987"/>
    </source>
</evidence>
<dbReference type="InterPro" id="IPR005064">
    <property type="entry name" value="BUG"/>
</dbReference>
<dbReference type="Pfam" id="PF03401">
    <property type="entry name" value="TctC"/>
    <property type="match status" value="1"/>
</dbReference>
<comment type="similarity">
    <text evidence="1">Belongs to the UPF0065 (bug) family.</text>
</comment>
<evidence type="ECO:0000313" key="3">
    <source>
        <dbReference type="Proteomes" id="UP000005808"/>
    </source>
</evidence>
<organism evidence="2 3">
    <name type="scientific">Cupriavidus basilensis OR16</name>
    <dbReference type="NCBI Taxonomy" id="1127483"/>
    <lineage>
        <taxon>Bacteria</taxon>
        <taxon>Pseudomonadati</taxon>
        <taxon>Pseudomonadota</taxon>
        <taxon>Betaproteobacteria</taxon>
        <taxon>Burkholderiales</taxon>
        <taxon>Burkholderiaceae</taxon>
        <taxon>Cupriavidus</taxon>
    </lineage>
</organism>
<dbReference type="Gene3D" id="3.40.190.150">
    <property type="entry name" value="Bordetella uptake gene, domain 1"/>
    <property type="match status" value="1"/>
</dbReference>
<proteinExistence type="inferred from homology"/>
<protein>
    <recommendedName>
        <fullName evidence="4">Tripartite tricarboxylate transporter substrate binding protein</fullName>
    </recommendedName>
</protein>